<evidence type="ECO:0000313" key="2">
    <source>
        <dbReference type="Proteomes" id="UP000664578"/>
    </source>
</evidence>
<dbReference type="Proteomes" id="UP000664578">
    <property type="component" value="Unassembled WGS sequence"/>
</dbReference>
<evidence type="ECO:0000313" key="1">
    <source>
        <dbReference type="EMBL" id="MBN8252273.1"/>
    </source>
</evidence>
<reference evidence="1" key="1">
    <citation type="submission" date="2020-12" db="EMBL/GenBank/DDBJ databases">
        <title>PHA producing bacteria isolated from mangrove.</title>
        <authorList>
            <person name="Zheng W."/>
            <person name="Yu S."/>
            <person name="Huang Y."/>
        </authorList>
    </citation>
    <scope>NUCLEOTIDE SEQUENCE</scope>
    <source>
        <strain evidence="1">GN22-4</strain>
    </source>
</reference>
<dbReference type="GeneID" id="93682731"/>
<dbReference type="RefSeq" id="WP_119543115.1">
    <property type="nucleotide sequence ID" value="NZ_CP060274.1"/>
</dbReference>
<sequence length="302" mass="35161">MAPTKTTYLRDLCLMYQEASFYATSIPRSCEKAAVKYFQMKKQEKVIAYLDTSLIGFYGKRGFYLTTDGLYWKCWRKKKGSISWNEFQQLTSISLRGEHIICFNDKEIFHLNENAYSAKKLVDLLQKIQQLLCHHSHEFMCREHTYPSISLEELTSICASFQEHNPLLKAEQVLATTDQLGIEMTKEIKNRLPVAKTNHIVAHLSTYPHQKTEGITICAEGIYFSKSFTTLYYPWNLFRYVPISVGAEELRVANKYSLSLNHAFMSSGEVMSFLKQIKRHIHKTYEKDNTRKIDKQTLSLFV</sequence>
<comment type="caution">
    <text evidence="1">The sequence shown here is derived from an EMBL/GenBank/DDBJ whole genome shotgun (WGS) entry which is preliminary data.</text>
</comment>
<dbReference type="EMBL" id="JAEMWV010000005">
    <property type="protein sequence ID" value="MBN8252273.1"/>
    <property type="molecule type" value="Genomic_DNA"/>
</dbReference>
<proteinExistence type="predicted"/>
<gene>
    <name evidence="1" type="ORF">JF537_11900</name>
</gene>
<dbReference type="AlphaFoldDB" id="A0A8I1SNY1"/>
<accession>A0A8I1SNY1</accession>
<name>A0A8I1SNY1_9BACI</name>
<protein>
    <submittedName>
        <fullName evidence="1">Uncharacterized protein</fullName>
    </submittedName>
</protein>
<organism evidence="1 2">
    <name type="scientific">Priestia flexa</name>
    <dbReference type="NCBI Taxonomy" id="86664"/>
    <lineage>
        <taxon>Bacteria</taxon>
        <taxon>Bacillati</taxon>
        <taxon>Bacillota</taxon>
        <taxon>Bacilli</taxon>
        <taxon>Bacillales</taxon>
        <taxon>Bacillaceae</taxon>
        <taxon>Priestia</taxon>
    </lineage>
</organism>